<protein>
    <submittedName>
        <fullName evidence="1">Uncharacterized protein</fullName>
    </submittedName>
</protein>
<reference evidence="1" key="1">
    <citation type="journal article" date="2020" name="Stud. Mycol.">
        <title>101 Dothideomycetes genomes: a test case for predicting lifestyles and emergence of pathogens.</title>
        <authorList>
            <person name="Haridas S."/>
            <person name="Albert R."/>
            <person name="Binder M."/>
            <person name="Bloem J."/>
            <person name="Labutti K."/>
            <person name="Salamov A."/>
            <person name="Andreopoulos B."/>
            <person name="Baker S."/>
            <person name="Barry K."/>
            <person name="Bills G."/>
            <person name="Bluhm B."/>
            <person name="Cannon C."/>
            <person name="Castanera R."/>
            <person name="Culley D."/>
            <person name="Daum C."/>
            <person name="Ezra D."/>
            <person name="Gonzalez J."/>
            <person name="Henrissat B."/>
            <person name="Kuo A."/>
            <person name="Liang C."/>
            <person name="Lipzen A."/>
            <person name="Lutzoni F."/>
            <person name="Magnuson J."/>
            <person name="Mondo S."/>
            <person name="Nolan M."/>
            <person name="Ohm R."/>
            <person name="Pangilinan J."/>
            <person name="Park H.-J."/>
            <person name="Ramirez L."/>
            <person name="Alfaro M."/>
            <person name="Sun H."/>
            <person name="Tritt A."/>
            <person name="Yoshinaga Y."/>
            <person name="Zwiers L.-H."/>
            <person name="Turgeon B."/>
            <person name="Goodwin S."/>
            <person name="Spatafora J."/>
            <person name="Crous P."/>
            <person name="Grigoriev I."/>
        </authorList>
    </citation>
    <scope>NUCLEOTIDE SEQUENCE</scope>
    <source>
        <strain evidence="1">CBS 525.71</strain>
    </source>
</reference>
<keyword evidence="2" id="KW-1185">Reference proteome</keyword>
<organism evidence="1 2">
    <name type="scientific">Macroventuria anomochaeta</name>
    <dbReference type="NCBI Taxonomy" id="301207"/>
    <lineage>
        <taxon>Eukaryota</taxon>
        <taxon>Fungi</taxon>
        <taxon>Dikarya</taxon>
        <taxon>Ascomycota</taxon>
        <taxon>Pezizomycotina</taxon>
        <taxon>Dothideomycetes</taxon>
        <taxon>Pleosporomycetidae</taxon>
        <taxon>Pleosporales</taxon>
        <taxon>Pleosporineae</taxon>
        <taxon>Didymellaceae</taxon>
        <taxon>Macroventuria</taxon>
    </lineage>
</organism>
<comment type="caution">
    <text evidence="1">The sequence shown here is derived from an EMBL/GenBank/DDBJ whole genome shotgun (WGS) entry which is preliminary data.</text>
</comment>
<accession>A0ACB6S0Y3</accession>
<dbReference type="EMBL" id="MU006716">
    <property type="protein sequence ID" value="KAF2627598.1"/>
    <property type="molecule type" value="Genomic_DNA"/>
</dbReference>
<name>A0ACB6S0Y3_9PLEO</name>
<gene>
    <name evidence="1" type="ORF">BU25DRAFT_50751</name>
</gene>
<evidence type="ECO:0000313" key="2">
    <source>
        <dbReference type="Proteomes" id="UP000799754"/>
    </source>
</evidence>
<sequence>MDRMYSIHESFGTQPRSVDLDTFLAHPQIKALTLSYVPQLTVVGTTVKVYITVDGNYFARYSTAFYNTTDTVTCDFPESTMPSPEQECMDHILGRRQLVKVVNSSLILADEHLSLLVLVLWEQGGRWERLALIEQFLRWETEYRYITAGAWNAEVSRTCIVVRPRHLNGIIEDAQRHLHIQISHRTYNEIATITQMYLARLLCWRPACNKAAVV</sequence>
<proteinExistence type="predicted"/>
<evidence type="ECO:0000313" key="1">
    <source>
        <dbReference type="EMBL" id="KAF2627598.1"/>
    </source>
</evidence>
<dbReference type="Proteomes" id="UP000799754">
    <property type="component" value="Unassembled WGS sequence"/>
</dbReference>